<evidence type="ECO:0000259" key="11">
    <source>
        <dbReference type="Pfam" id="PF11635"/>
    </source>
</evidence>
<gene>
    <name evidence="9" type="primary">MED16</name>
    <name evidence="13" type="ORF">PAC_10771</name>
</gene>
<sequence>MPLMMDDMDDLFGDGGGLSLHPSRPPSKEIYQRLDELRGTNCCQGIAWSKWGSIASITPNGTALELRNLRCDPENGSWALSEPTVTPSFSTAMEGGPLKHLSWSPTGSDLAAVDAAGRVTILSVFSSLNKPTLSRVGGDPSDDLHAVVGSFWLNMATFPPNRPTLLNGPAVKNSAKDEPEYRYEASQAPTLGPSHPNHNKSAFICLTTNGVLRLLFSQPNNKWYEVHNELESIVSSDDLITHASICPDKTGTLLIAFATTSKQLYTVRALIDWNQPKVDKANPAMLPVQPHIKTRHMAVTSWLHDGPSTPLNASHMESSMTQLSRLEFLPPCGDASGKLAPPTIVTFRSHLPTSPSHYNQEVYTTIDRWEVRDKLQSIHPAFEQLSSRRNSVGSQPGPIMFLKKRESFTVNKIAIGMEPMNHGKVLFFAYSDGSVEYRDRMDMSETFNDGNLERVWHLAQIGFTYPEDEPCLQVAFSPSSCSLVQLKNDGKVQWQQMDYRLGDLGTSMADPMYGATVAALSLSCATAVMRQLNYDDILGTAKKHATPQFIYDLLSDIARIFKLQTDYSEEAHHDMLVRNTTIQLCLCIQQSLGFKGEFNPRTFSGKFSWLVLQLRNIVVCVTMAANLNLPAPPNTPDKLSPLEDPEVINSLTGSVRWILDLMAWLIDTLTSLRSTVPPIVDLTDASKLSLPDLLAHLHSTNTVALHMLLSSSVRGFLTAICRRLQHLDYIARRAIMHTPPNASANNAQNPGQSPHPHGNLTPALRQAYTHIATLTSNTIVRVKTIETLLSSLSSLIKTAYSIPSPSSSSNQPALSGLTNEKARNNLEIKMLFGGSFPDVFKSVIVELFRKEGLLAAVEEEIDPTQLFFADFTMLEVDEDPATVRKRKNLGKTMDCFRKTWLTNPPKRDSSSHELQNGNGEGDLNGSPEAGTIGANGNAQSRHGARWRRCARCAAVMEDSTFSRQSLQWLSMQQRRCFCSGYWDTLPPGHTVA</sequence>
<keyword evidence="4 9" id="KW-0805">Transcription regulation</keyword>
<feature type="region of interest" description="Disordered" evidence="10">
    <location>
        <begin position="740"/>
        <end position="761"/>
    </location>
</feature>
<evidence type="ECO:0000313" key="13">
    <source>
        <dbReference type="EMBL" id="CZR60875.1"/>
    </source>
</evidence>
<keyword evidence="14" id="KW-1185">Reference proteome</keyword>
<dbReference type="STRING" id="576137.A0A1L7X770"/>
<dbReference type="Pfam" id="PF20719">
    <property type="entry name" value="Med16_C"/>
    <property type="match status" value="1"/>
</dbReference>
<dbReference type="SUPFAM" id="SSF50978">
    <property type="entry name" value="WD40 repeat-like"/>
    <property type="match status" value="1"/>
</dbReference>
<evidence type="ECO:0000256" key="5">
    <source>
        <dbReference type="ARBA" id="ARBA00023159"/>
    </source>
</evidence>
<dbReference type="PANTHER" id="PTHR13224:SF6">
    <property type="entry name" value="MEDIATOR OF RNA POLYMERASE II TRANSCRIPTION SUBUNIT 16"/>
    <property type="match status" value="1"/>
</dbReference>
<evidence type="ECO:0000256" key="8">
    <source>
        <dbReference type="ARBA" id="ARBA00032015"/>
    </source>
</evidence>
<evidence type="ECO:0000256" key="2">
    <source>
        <dbReference type="ARBA" id="ARBA00006543"/>
    </source>
</evidence>
<evidence type="ECO:0000313" key="14">
    <source>
        <dbReference type="Proteomes" id="UP000184330"/>
    </source>
</evidence>
<comment type="function">
    <text evidence="9">Component of the Mediator complex, a coactivator involved in the regulated transcription of nearly all RNA polymerase II-dependent genes. Mediator functions as a bridge to convey information from gene-specific regulatory proteins to the basal RNA polymerase II transcription machinery. Mediator is recruited to promoters by direct interactions with regulatory proteins and serves as a scaffold for the assembly of a functional preinitiation complex with RNA polymerase II and the general transcription factors.</text>
</comment>
<keyword evidence="6 9" id="KW-0804">Transcription</keyword>
<dbReference type="PANTHER" id="PTHR13224">
    <property type="entry name" value="THYROID HORMONE RECEPTOR-ASSOCIATED PROTEIN-RELATED"/>
    <property type="match status" value="1"/>
</dbReference>
<accession>A0A1L7X770</accession>
<evidence type="ECO:0000256" key="6">
    <source>
        <dbReference type="ARBA" id="ARBA00023163"/>
    </source>
</evidence>
<dbReference type="Proteomes" id="UP000184330">
    <property type="component" value="Unassembled WGS sequence"/>
</dbReference>
<feature type="domain" description="Mediator complex subunit 16 C-terminal" evidence="12">
    <location>
        <begin position="855"/>
        <end position="982"/>
    </location>
</feature>
<comment type="similarity">
    <text evidence="2 9">Belongs to the Mediator complex subunit 16 family.</text>
</comment>
<reference evidence="13 14" key="1">
    <citation type="submission" date="2016-03" db="EMBL/GenBank/DDBJ databases">
        <authorList>
            <person name="Ploux O."/>
        </authorList>
    </citation>
    <scope>NUCLEOTIDE SEQUENCE [LARGE SCALE GENOMIC DNA]</scope>
    <source>
        <strain evidence="13 14">UAMH 11012</strain>
    </source>
</reference>
<evidence type="ECO:0000256" key="1">
    <source>
        <dbReference type="ARBA" id="ARBA00004123"/>
    </source>
</evidence>
<dbReference type="InterPro" id="IPR021665">
    <property type="entry name" value="Mediator_Med16_N"/>
</dbReference>
<organism evidence="13 14">
    <name type="scientific">Phialocephala subalpina</name>
    <dbReference type="NCBI Taxonomy" id="576137"/>
    <lineage>
        <taxon>Eukaryota</taxon>
        <taxon>Fungi</taxon>
        <taxon>Dikarya</taxon>
        <taxon>Ascomycota</taxon>
        <taxon>Pezizomycotina</taxon>
        <taxon>Leotiomycetes</taxon>
        <taxon>Helotiales</taxon>
        <taxon>Mollisiaceae</taxon>
        <taxon>Phialocephala</taxon>
        <taxon>Phialocephala fortinii species complex</taxon>
    </lineage>
</organism>
<dbReference type="GO" id="GO:0045893">
    <property type="term" value="P:positive regulation of DNA-templated transcription"/>
    <property type="evidence" value="ECO:0007669"/>
    <property type="project" value="TreeGrafter"/>
</dbReference>
<dbReference type="GO" id="GO:0016592">
    <property type="term" value="C:mediator complex"/>
    <property type="evidence" value="ECO:0007669"/>
    <property type="project" value="InterPro"/>
</dbReference>
<dbReference type="EMBL" id="FJOG01000017">
    <property type="protein sequence ID" value="CZR60875.1"/>
    <property type="molecule type" value="Genomic_DNA"/>
</dbReference>
<name>A0A1L7X770_9HELO</name>
<evidence type="ECO:0000256" key="7">
    <source>
        <dbReference type="ARBA" id="ARBA00023242"/>
    </source>
</evidence>
<evidence type="ECO:0000256" key="10">
    <source>
        <dbReference type="SAM" id="MobiDB-lite"/>
    </source>
</evidence>
<dbReference type="InterPro" id="IPR048338">
    <property type="entry name" value="Mediator_Med16"/>
</dbReference>
<evidence type="ECO:0000256" key="9">
    <source>
        <dbReference type="RuleBase" id="RU364149"/>
    </source>
</evidence>
<proteinExistence type="inferred from homology"/>
<keyword evidence="7 9" id="KW-0539">Nucleus</keyword>
<comment type="subcellular location">
    <subcellularLocation>
        <location evidence="1 9">Nucleus</location>
    </subcellularLocation>
</comment>
<dbReference type="InterPro" id="IPR048339">
    <property type="entry name" value="Mediator_Med16_C"/>
</dbReference>
<dbReference type="AlphaFoldDB" id="A0A1L7X770"/>
<feature type="compositionally biased region" description="Low complexity" evidence="10">
    <location>
        <begin position="740"/>
        <end position="750"/>
    </location>
</feature>
<protein>
    <recommendedName>
        <fullName evidence="3 9">Mediator of RNA polymerase II transcription subunit 16</fullName>
    </recommendedName>
    <alternativeName>
        <fullName evidence="8 9">Mediator complex subunit 16</fullName>
    </alternativeName>
</protein>
<dbReference type="OrthoDB" id="4139168at2759"/>
<evidence type="ECO:0000259" key="12">
    <source>
        <dbReference type="Pfam" id="PF20719"/>
    </source>
</evidence>
<feature type="region of interest" description="Disordered" evidence="10">
    <location>
        <begin position="900"/>
        <end position="939"/>
    </location>
</feature>
<dbReference type="InterPro" id="IPR036322">
    <property type="entry name" value="WD40_repeat_dom_sf"/>
</dbReference>
<evidence type="ECO:0000256" key="4">
    <source>
        <dbReference type="ARBA" id="ARBA00023015"/>
    </source>
</evidence>
<evidence type="ECO:0000256" key="3">
    <source>
        <dbReference type="ARBA" id="ARBA00019614"/>
    </source>
</evidence>
<keyword evidence="5 9" id="KW-0010">Activator</keyword>
<feature type="domain" description="Mediator complex subunit Med16 N-terminal" evidence="11">
    <location>
        <begin position="140"/>
        <end position="467"/>
    </location>
</feature>
<dbReference type="Pfam" id="PF11635">
    <property type="entry name" value="Med16_N"/>
    <property type="match status" value="1"/>
</dbReference>
<comment type="subunit">
    <text evidence="9">Component of the Mediator complex.</text>
</comment>